<dbReference type="InterPro" id="IPR016181">
    <property type="entry name" value="Acyl_CoA_acyltransferase"/>
</dbReference>
<protein>
    <submittedName>
        <fullName evidence="2">N-acetyltransferase</fullName>
    </submittedName>
</protein>
<dbReference type="PANTHER" id="PTHR41368:SF1">
    <property type="entry name" value="PROTEIN YGHO"/>
    <property type="match status" value="1"/>
</dbReference>
<comment type="caution">
    <text evidence="2">The sequence shown here is derived from an EMBL/GenBank/DDBJ whole genome shotgun (WGS) entry which is preliminary data.</text>
</comment>
<dbReference type="PANTHER" id="PTHR41368">
    <property type="entry name" value="PROTEIN YGHO"/>
    <property type="match status" value="1"/>
</dbReference>
<dbReference type="GO" id="GO:0016747">
    <property type="term" value="F:acyltransferase activity, transferring groups other than amino-acyl groups"/>
    <property type="evidence" value="ECO:0007669"/>
    <property type="project" value="InterPro"/>
</dbReference>
<name>A0A419ER24_9BACT</name>
<dbReference type="AlphaFoldDB" id="A0A419ER24"/>
<dbReference type="EMBL" id="QZKI01000121">
    <property type="protein sequence ID" value="RJP65900.1"/>
    <property type="molecule type" value="Genomic_DNA"/>
</dbReference>
<keyword evidence="2" id="KW-0808">Transferase</keyword>
<reference evidence="2 3" key="1">
    <citation type="journal article" date="2017" name="ISME J.">
        <title>Energy and carbon metabolisms in a deep terrestrial subsurface fluid microbial community.</title>
        <authorList>
            <person name="Momper L."/>
            <person name="Jungbluth S.P."/>
            <person name="Lee M.D."/>
            <person name="Amend J.P."/>
        </authorList>
    </citation>
    <scope>NUCLEOTIDE SEQUENCE [LARGE SCALE GENOMIC DNA]</scope>
    <source>
        <strain evidence="2">SURF_17</strain>
    </source>
</reference>
<dbReference type="SUPFAM" id="SSF55729">
    <property type="entry name" value="Acyl-CoA N-acyltransferases (Nat)"/>
    <property type="match status" value="1"/>
</dbReference>
<dbReference type="InterPro" id="IPR039968">
    <property type="entry name" value="BcerS-like"/>
</dbReference>
<dbReference type="Pfam" id="PF00583">
    <property type="entry name" value="Acetyltransf_1"/>
    <property type="match status" value="1"/>
</dbReference>
<dbReference type="CDD" id="cd04301">
    <property type="entry name" value="NAT_SF"/>
    <property type="match status" value="1"/>
</dbReference>
<dbReference type="Proteomes" id="UP000285961">
    <property type="component" value="Unassembled WGS sequence"/>
</dbReference>
<sequence>MTARAGSIDIVRVTSQADMMEFIKFPWEIYRGNEYWVPPIIKEQMRFLSSANPFFQHAEAEYYLARKDGATCGRISVSIDRNYVDFHEEKMGAFGFFEAINDFDIASRLLDTARERLKKKGMDVMRGPFNFTTNHECGLLVDGFDTDPVMLSTYNPPYYANLLETYGLKKACDLYSYLIMDPDGEVNMSYMSKIAEKAAENHVVARQVDLKNIHGEMERVKEVYNNAWSKNWGFVPLTEAEIDDFARHMKHLVIDELAYIGELEGKPIGFLLFLPDYNVALKKFNGKMGPIQMLQLVWNKPRIKKGRLFMMGVHREYHRTGVAAAMMDVAFKNAIRRGFKVADYSWILEDNMPVRSILEFAGAKIYKTHRIYELPLSK</sequence>
<organism evidence="2 3">
    <name type="scientific">Candidatus Abyssobacteria bacterium SURF_17</name>
    <dbReference type="NCBI Taxonomy" id="2093361"/>
    <lineage>
        <taxon>Bacteria</taxon>
        <taxon>Pseudomonadati</taxon>
        <taxon>Candidatus Hydrogenedentota</taxon>
        <taxon>Candidatus Abyssobacteria</taxon>
    </lineage>
</organism>
<proteinExistence type="predicted"/>
<evidence type="ECO:0000259" key="1">
    <source>
        <dbReference type="PROSITE" id="PS51186"/>
    </source>
</evidence>
<feature type="domain" description="N-acetyltransferase" evidence="1">
    <location>
        <begin position="208"/>
        <end position="378"/>
    </location>
</feature>
<evidence type="ECO:0000313" key="2">
    <source>
        <dbReference type="EMBL" id="RJP65900.1"/>
    </source>
</evidence>
<dbReference type="InterPro" id="IPR000182">
    <property type="entry name" value="GNAT_dom"/>
</dbReference>
<evidence type="ECO:0000313" key="3">
    <source>
        <dbReference type="Proteomes" id="UP000285961"/>
    </source>
</evidence>
<gene>
    <name evidence="2" type="ORF">C4532_16880</name>
</gene>
<dbReference type="Gene3D" id="3.40.630.30">
    <property type="match status" value="1"/>
</dbReference>
<accession>A0A419ER24</accession>
<dbReference type="PROSITE" id="PS51186">
    <property type="entry name" value="GNAT"/>
    <property type="match status" value="1"/>
</dbReference>